<evidence type="ECO:0000256" key="4">
    <source>
        <dbReference type="SAM" id="MobiDB-lite"/>
    </source>
</evidence>
<dbReference type="Proteomes" id="UP001642464">
    <property type="component" value="Unassembled WGS sequence"/>
</dbReference>
<dbReference type="InterPro" id="IPR038765">
    <property type="entry name" value="Papain-like_cys_pep_sf"/>
</dbReference>
<gene>
    <name evidence="6" type="ORF">SCF082_LOCUS15258</name>
</gene>
<feature type="compositionally biased region" description="Basic and acidic residues" evidence="4">
    <location>
        <begin position="235"/>
        <end position="250"/>
    </location>
</feature>
<feature type="region of interest" description="Disordered" evidence="4">
    <location>
        <begin position="349"/>
        <end position="378"/>
    </location>
</feature>
<keyword evidence="1" id="KW-0677">Repeat</keyword>
<evidence type="ECO:0000259" key="5">
    <source>
        <dbReference type="Pfam" id="PF02338"/>
    </source>
</evidence>
<dbReference type="SUPFAM" id="SSF48403">
    <property type="entry name" value="Ankyrin repeat"/>
    <property type="match status" value="1"/>
</dbReference>
<dbReference type="InterPro" id="IPR036770">
    <property type="entry name" value="Ankyrin_rpt-contain_sf"/>
</dbReference>
<evidence type="ECO:0000256" key="1">
    <source>
        <dbReference type="ARBA" id="ARBA00022737"/>
    </source>
</evidence>
<dbReference type="SMART" id="SM00248">
    <property type="entry name" value="ANK"/>
    <property type="match status" value="2"/>
</dbReference>
<dbReference type="Pfam" id="PF02338">
    <property type="entry name" value="OTU"/>
    <property type="match status" value="1"/>
</dbReference>
<dbReference type="PROSITE" id="PS50088">
    <property type="entry name" value="ANK_REPEAT"/>
    <property type="match status" value="2"/>
</dbReference>
<keyword evidence="2 3" id="KW-0040">ANK repeat</keyword>
<proteinExistence type="predicted"/>
<sequence>MLAPPDPLNAPVKAEPEESRWENYMPGIAVVSSEPAFLHCFGASDKEDILCLAPASKGRRCRKKRDNWEQEQLNLALEVSSQQSAEARDALIVSQAAVTARLQPLGLERLSTPMDGNCQFIALAFSANAPILHDQLRQQICQYMLAMKDFFGSLFDLRWGNFEAYVAHMEVDGSYGDECTLQAAAHLFLRPVQVIGENPEIDRKFLPPESVSEEIWGPEVVLAYVAWNHYEDEKEEMEREARDEQEEAKQANRAKMHTQTTGPTDHELRSRYSGETFDAGLSGDTAGMQEEFIIEYMNMPGTFGFYRPWVDYGVMGLQEGGALKLVSDPTLTLTDAGCVTAPYDRTLVDPNTLTSQNARRPKQATQTTMPSRGRALTGSPTVLTTSQNIYAGFISVCYCARPVLDTPGVCAHDQWVLVNRMTIRGPGPGQSWTVSTNVVFRIEYFGWGLAKDDQIRIIPAASECSDVNGNPRAAWGVTNIKVGCPHPCSEVGEVNAVLNGDISVGVLSSDTYMCDNQNADCRTNDIKAVTVLDENTTELEFEGRFNLADRLDNHNSAPNEYISGHAVTVNPTDPQKVTIRVGWPDPKPQFQHPDLRVAVACGVSKAVSDALDAGASVHESGPAGGWLPLHTASSMGHLGDANSLWTHHLQCTHGTCRLRSQPLHLAAKEGHAEVVDFLLEQQADINAQDVQWRTPLSLACQKGQLEVVEVLATLGADLTLPDEALATPYDWALAGLSYLGERYATLGGVAEVVFAGLGGKVAKQARFPFAPFPPLPSSIPV</sequence>
<reference evidence="6 7" key="1">
    <citation type="submission" date="2024-02" db="EMBL/GenBank/DDBJ databases">
        <authorList>
            <person name="Chen Y."/>
            <person name="Shah S."/>
            <person name="Dougan E. K."/>
            <person name="Thang M."/>
            <person name="Chan C."/>
        </authorList>
    </citation>
    <scope>NUCLEOTIDE SEQUENCE [LARGE SCALE GENOMIC DNA]</scope>
</reference>
<name>A0ABP0K392_9DINO</name>
<dbReference type="CDD" id="cd22758">
    <property type="entry name" value="OTU_232R-like"/>
    <property type="match status" value="1"/>
</dbReference>
<dbReference type="Gene3D" id="1.25.40.20">
    <property type="entry name" value="Ankyrin repeat-containing domain"/>
    <property type="match status" value="1"/>
</dbReference>
<organism evidence="6 7">
    <name type="scientific">Durusdinium trenchii</name>
    <dbReference type="NCBI Taxonomy" id="1381693"/>
    <lineage>
        <taxon>Eukaryota</taxon>
        <taxon>Sar</taxon>
        <taxon>Alveolata</taxon>
        <taxon>Dinophyceae</taxon>
        <taxon>Suessiales</taxon>
        <taxon>Symbiodiniaceae</taxon>
        <taxon>Durusdinium</taxon>
    </lineage>
</organism>
<dbReference type="InterPro" id="IPR003323">
    <property type="entry name" value="OTU_dom"/>
</dbReference>
<dbReference type="SUPFAM" id="SSF54001">
    <property type="entry name" value="Cysteine proteinases"/>
    <property type="match status" value="1"/>
</dbReference>
<keyword evidence="7" id="KW-1185">Reference proteome</keyword>
<dbReference type="PANTHER" id="PTHR24198:SF165">
    <property type="entry name" value="ANKYRIN REPEAT-CONTAINING PROTEIN-RELATED"/>
    <property type="match status" value="1"/>
</dbReference>
<evidence type="ECO:0000256" key="3">
    <source>
        <dbReference type="PROSITE-ProRule" id="PRU00023"/>
    </source>
</evidence>
<feature type="compositionally biased region" description="Polar residues" evidence="4">
    <location>
        <begin position="349"/>
        <end position="370"/>
    </location>
</feature>
<dbReference type="Gene3D" id="3.90.70.80">
    <property type="match status" value="1"/>
</dbReference>
<feature type="repeat" description="ANK" evidence="3">
    <location>
        <begin position="691"/>
        <end position="723"/>
    </location>
</feature>
<accession>A0ABP0K392</accession>
<feature type="domain" description="OTU" evidence="5">
    <location>
        <begin position="115"/>
        <end position="226"/>
    </location>
</feature>
<evidence type="ECO:0000313" key="7">
    <source>
        <dbReference type="Proteomes" id="UP001642464"/>
    </source>
</evidence>
<protein>
    <submittedName>
        <fullName evidence="6">GA-binding protein subunit beta-1 (GABP subunit beta-1) (GABPB-1) (GABP subunit beta-2) (GABPB-2)</fullName>
    </submittedName>
</protein>
<evidence type="ECO:0000313" key="6">
    <source>
        <dbReference type="EMBL" id="CAK9021253.1"/>
    </source>
</evidence>
<dbReference type="PROSITE" id="PS50297">
    <property type="entry name" value="ANK_REP_REGION"/>
    <property type="match status" value="2"/>
</dbReference>
<comment type="caution">
    <text evidence="6">The sequence shown here is derived from an EMBL/GenBank/DDBJ whole genome shotgun (WGS) entry which is preliminary data.</text>
</comment>
<dbReference type="Pfam" id="PF12796">
    <property type="entry name" value="Ank_2"/>
    <property type="match status" value="1"/>
</dbReference>
<feature type="region of interest" description="Disordered" evidence="4">
    <location>
        <begin position="235"/>
        <end position="270"/>
    </location>
</feature>
<dbReference type="PANTHER" id="PTHR24198">
    <property type="entry name" value="ANKYRIN REPEAT AND PROTEIN KINASE DOMAIN-CONTAINING PROTEIN"/>
    <property type="match status" value="1"/>
</dbReference>
<dbReference type="EMBL" id="CAXAMM010009746">
    <property type="protein sequence ID" value="CAK9021253.1"/>
    <property type="molecule type" value="Genomic_DNA"/>
</dbReference>
<feature type="repeat" description="ANK" evidence="3">
    <location>
        <begin position="658"/>
        <end position="690"/>
    </location>
</feature>
<dbReference type="InterPro" id="IPR002110">
    <property type="entry name" value="Ankyrin_rpt"/>
</dbReference>
<evidence type="ECO:0000256" key="2">
    <source>
        <dbReference type="ARBA" id="ARBA00023043"/>
    </source>
</evidence>